<dbReference type="PROSITE" id="PS00154">
    <property type="entry name" value="ATPASE_E1_E2"/>
    <property type="match status" value="1"/>
</dbReference>
<evidence type="ECO:0000256" key="8">
    <source>
        <dbReference type="ARBA" id="ARBA00022989"/>
    </source>
</evidence>
<dbReference type="EMBL" id="AZHW01000253">
    <property type="protein sequence ID" value="ETX01256.1"/>
    <property type="molecule type" value="Genomic_DNA"/>
</dbReference>
<protein>
    <recommendedName>
        <fullName evidence="11">P-type ATPase A domain-containing protein</fullName>
    </recommendedName>
</protein>
<keyword evidence="13" id="KW-1185">Reference proteome</keyword>
<dbReference type="HOGENOM" id="CLU_001771_6_3_7"/>
<gene>
    <name evidence="12" type="ORF">ETSY1_08050</name>
</gene>
<sequence>MITALTLISGALYAGASAYETLTRRRRARTFLTDGHATPKLPKRGQSWLDNVRRQQLDVMSTNSDDSDGQAVERMLNRNLAVSSASMGLVTVGGLILPPLGLLSALPAAFVAAPIFKDTYNALVNERRVSATVLDAIAITIGISTAHYFAFSLFIFLYYVRRKMLMKTEDHSRQSLMNVFGQLPRTVWVEQDGIEIERPIETVQAGDIVVVDTGSVIPVDGTIASGMATIDQHMLTGESQPVEKGVGDQVFASTLMLGGRVRIQAERAGDETMVANIGDILRHTADFKTSIQSRGERLGDQMAAPFLGLGALAFPLVGPVGAGAVLLASFGYQMRLLAPLGMLNFLNLASQQGILIKDGRSLELLREVDTIVFDKTGTLTLEQPHVGAIEACHGYCEDDVLRYAAAAEARQPHPIAKAILQEAETRGVVPPPIDDAQYEVGYGIKVRIGQQVVRVGSARFMEVEGIDKPDRIRDLQTEGHTQGHSIVYVAIDDHLAGTIALYPTLRPEAKSVISELRKRNMSMVIISGDHEIPTSHLAHELGIDHYFAETLPEEKADLIDQLQQQGRSVCYVGDGINDAIALKKAKASISLRGASTAATDSAQIILMDQSLHQLCRAFDIAQEFDTTMNFSFAMTMVPGIMILGGVFFLHFGLVAPMILNNLGMAVGAGNSMLPLLKSDKATSDHV</sequence>
<dbReference type="Gene3D" id="3.40.1110.10">
    <property type="entry name" value="Calcium-transporting ATPase, cytoplasmic domain N"/>
    <property type="match status" value="1"/>
</dbReference>
<feature type="transmembrane region" description="Helical" evidence="10">
    <location>
        <begin position="630"/>
        <end position="651"/>
    </location>
</feature>
<dbReference type="Gene3D" id="2.70.150.10">
    <property type="entry name" value="Calcium-transporting ATPase, cytoplasmic transduction domain A"/>
    <property type="match status" value="1"/>
</dbReference>
<dbReference type="GO" id="GO:0055070">
    <property type="term" value="P:copper ion homeostasis"/>
    <property type="evidence" value="ECO:0007669"/>
    <property type="project" value="TreeGrafter"/>
</dbReference>
<keyword evidence="3 10" id="KW-0812">Transmembrane</keyword>
<dbReference type="InterPro" id="IPR001757">
    <property type="entry name" value="P_typ_ATPase"/>
</dbReference>
<evidence type="ECO:0000256" key="9">
    <source>
        <dbReference type="ARBA" id="ARBA00023136"/>
    </source>
</evidence>
<dbReference type="GO" id="GO:0005507">
    <property type="term" value="F:copper ion binding"/>
    <property type="evidence" value="ECO:0007669"/>
    <property type="project" value="TreeGrafter"/>
</dbReference>
<dbReference type="Gene3D" id="3.40.50.1000">
    <property type="entry name" value="HAD superfamily/HAD-like"/>
    <property type="match status" value="1"/>
</dbReference>
<dbReference type="InterPro" id="IPR059000">
    <property type="entry name" value="ATPase_P-type_domA"/>
</dbReference>
<dbReference type="SUPFAM" id="SSF56784">
    <property type="entry name" value="HAD-like"/>
    <property type="match status" value="1"/>
</dbReference>
<dbReference type="NCBIfam" id="TIGR01494">
    <property type="entry name" value="ATPase_P-type"/>
    <property type="match status" value="1"/>
</dbReference>
<feature type="transmembrane region" description="Helical" evidence="10">
    <location>
        <begin position="306"/>
        <end position="330"/>
    </location>
</feature>
<keyword evidence="6 10" id="KW-0067">ATP-binding</keyword>
<dbReference type="PANTHER" id="PTHR43520:SF8">
    <property type="entry name" value="P-TYPE CU(+) TRANSPORTER"/>
    <property type="match status" value="1"/>
</dbReference>
<evidence type="ECO:0000256" key="5">
    <source>
        <dbReference type="ARBA" id="ARBA00022741"/>
    </source>
</evidence>
<evidence type="ECO:0000256" key="6">
    <source>
        <dbReference type="ARBA" id="ARBA00022840"/>
    </source>
</evidence>
<dbReference type="PRINTS" id="PR00119">
    <property type="entry name" value="CATATPASE"/>
</dbReference>
<proteinExistence type="inferred from homology"/>
<dbReference type="SUPFAM" id="SSF81653">
    <property type="entry name" value="Calcium ATPase, transduction domain A"/>
    <property type="match status" value="1"/>
</dbReference>
<keyword evidence="4 10" id="KW-0479">Metal-binding</keyword>
<feature type="domain" description="P-type ATPase A" evidence="11">
    <location>
        <begin position="183"/>
        <end position="279"/>
    </location>
</feature>
<dbReference type="SFLD" id="SFLDG00002">
    <property type="entry name" value="C1.7:_P-type_atpase_like"/>
    <property type="match status" value="1"/>
</dbReference>
<dbReference type="SFLD" id="SFLDS00003">
    <property type="entry name" value="Haloacid_Dehalogenase"/>
    <property type="match status" value="1"/>
</dbReference>
<dbReference type="SFLD" id="SFLDF00027">
    <property type="entry name" value="p-type_atpase"/>
    <property type="match status" value="1"/>
</dbReference>
<name>W4LU61_ENTF1</name>
<keyword evidence="9 10" id="KW-0472">Membrane</keyword>
<evidence type="ECO:0000259" key="11">
    <source>
        <dbReference type="Pfam" id="PF00122"/>
    </source>
</evidence>
<dbReference type="InterPro" id="IPR036412">
    <property type="entry name" value="HAD-like_sf"/>
</dbReference>
<evidence type="ECO:0000256" key="3">
    <source>
        <dbReference type="ARBA" id="ARBA00022692"/>
    </source>
</evidence>
<evidence type="ECO:0000256" key="4">
    <source>
        <dbReference type="ARBA" id="ARBA00022723"/>
    </source>
</evidence>
<dbReference type="PATRIC" id="fig|1429438.4.peg.1715"/>
<evidence type="ECO:0000313" key="13">
    <source>
        <dbReference type="Proteomes" id="UP000019141"/>
    </source>
</evidence>
<evidence type="ECO:0000256" key="10">
    <source>
        <dbReference type="RuleBase" id="RU362081"/>
    </source>
</evidence>
<dbReference type="InterPro" id="IPR044492">
    <property type="entry name" value="P_typ_ATPase_HD_dom"/>
</dbReference>
<feature type="transmembrane region" description="Helical" evidence="10">
    <location>
        <begin position="136"/>
        <end position="160"/>
    </location>
</feature>
<evidence type="ECO:0000256" key="7">
    <source>
        <dbReference type="ARBA" id="ARBA00022967"/>
    </source>
</evidence>
<dbReference type="GO" id="GO:0012505">
    <property type="term" value="C:endomembrane system"/>
    <property type="evidence" value="ECO:0007669"/>
    <property type="project" value="UniProtKB-SubCell"/>
</dbReference>
<dbReference type="InterPro" id="IPR023299">
    <property type="entry name" value="ATPase_P-typ_cyto_dom_N"/>
</dbReference>
<organism evidence="12 13">
    <name type="scientific">Entotheonella factor</name>
    <dbReference type="NCBI Taxonomy" id="1429438"/>
    <lineage>
        <taxon>Bacteria</taxon>
        <taxon>Pseudomonadati</taxon>
        <taxon>Nitrospinota/Tectimicrobiota group</taxon>
        <taxon>Candidatus Tectimicrobiota</taxon>
        <taxon>Candidatus Entotheonellia</taxon>
        <taxon>Candidatus Entotheonellales</taxon>
        <taxon>Candidatus Entotheonellaceae</taxon>
        <taxon>Candidatus Entotheonella</taxon>
    </lineage>
</organism>
<keyword evidence="10" id="KW-1003">Cell membrane</keyword>
<dbReference type="NCBIfam" id="TIGR01525">
    <property type="entry name" value="ATPase-IB_hvy"/>
    <property type="match status" value="1"/>
</dbReference>
<dbReference type="PANTHER" id="PTHR43520">
    <property type="entry name" value="ATP7, ISOFORM B"/>
    <property type="match status" value="1"/>
</dbReference>
<dbReference type="InterPro" id="IPR008250">
    <property type="entry name" value="ATPase_P-typ_transduc_dom_A_sf"/>
</dbReference>
<evidence type="ECO:0000313" key="12">
    <source>
        <dbReference type="EMBL" id="ETX01256.1"/>
    </source>
</evidence>
<keyword evidence="5 10" id="KW-0547">Nucleotide-binding</keyword>
<dbReference type="Proteomes" id="UP000019141">
    <property type="component" value="Unassembled WGS sequence"/>
</dbReference>
<dbReference type="InterPro" id="IPR018303">
    <property type="entry name" value="ATPase_P-typ_P_site"/>
</dbReference>
<dbReference type="Pfam" id="PF00122">
    <property type="entry name" value="E1-E2_ATPase"/>
    <property type="match status" value="1"/>
</dbReference>
<keyword evidence="8 10" id="KW-1133">Transmembrane helix</keyword>
<evidence type="ECO:0000256" key="1">
    <source>
        <dbReference type="ARBA" id="ARBA00004127"/>
    </source>
</evidence>
<comment type="caution">
    <text evidence="12">The sequence shown here is derived from an EMBL/GenBank/DDBJ whole genome shotgun (WGS) entry which is preliminary data.</text>
</comment>
<dbReference type="InterPro" id="IPR027256">
    <property type="entry name" value="P-typ_ATPase_IB"/>
</dbReference>
<comment type="subcellular location">
    <subcellularLocation>
        <location evidence="10">Cell membrane</location>
    </subcellularLocation>
    <subcellularLocation>
        <location evidence="1">Endomembrane system</location>
        <topology evidence="1">Multi-pass membrane protein</topology>
    </subcellularLocation>
</comment>
<reference evidence="12 13" key="1">
    <citation type="journal article" date="2014" name="Nature">
        <title>An environmental bacterial taxon with a large and distinct metabolic repertoire.</title>
        <authorList>
            <person name="Wilson M.C."/>
            <person name="Mori T."/>
            <person name="Ruckert C."/>
            <person name="Uria A.R."/>
            <person name="Helf M.J."/>
            <person name="Takada K."/>
            <person name="Gernert C."/>
            <person name="Steffens U.A."/>
            <person name="Heycke N."/>
            <person name="Schmitt S."/>
            <person name="Rinke C."/>
            <person name="Helfrich E.J."/>
            <person name="Brachmann A.O."/>
            <person name="Gurgui C."/>
            <person name="Wakimoto T."/>
            <person name="Kracht M."/>
            <person name="Crusemann M."/>
            <person name="Hentschel U."/>
            <person name="Abe I."/>
            <person name="Matsunaga S."/>
            <person name="Kalinowski J."/>
            <person name="Takeyama H."/>
            <person name="Piel J."/>
        </authorList>
    </citation>
    <scope>NUCLEOTIDE SEQUENCE [LARGE SCALE GENOMIC DNA]</scope>
    <source>
        <strain evidence="13">TSY1</strain>
    </source>
</reference>
<dbReference type="GO" id="GO:0043682">
    <property type="term" value="F:P-type divalent copper transporter activity"/>
    <property type="evidence" value="ECO:0007669"/>
    <property type="project" value="TreeGrafter"/>
</dbReference>
<comment type="caution">
    <text evidence="10">Lacks conserved residue(s) required for the propagation of feature annotation.</text>
</comment>
<keyword evidence="7" id="KW-1278">Translocase</keyword>
<accession>W4LU61</accession>
<dbReference type="AlphaFoldDB" id="W4LU61"/>
<dbReference type="InterPro" id="IPR023214">
    <property type="entry name" value="HAD_sf"/>
</dbReference>
<dbReference type="GO" id="GO:0005886">
    <property type="term" value="C:plasma membrane"/>
    <property type="evidence" value="ECO:0007669"/>
    <property type="project" value="UniProtKB-SubCell"/>
</dbReference>
<dbReference type="GO" id="GO:0005524">
    <property type="term" value="F:ATP binding"/>
    <property type="evidence" value="ECO:0007669"/>
    <property type="project" value="UniProtKB-UniRule"/>
</dbReference>
<dbReference type="Pfam" id="PF00702">
    <property type="entry name" value="Hydrolase"/>
    <property type="match status" value="1"/>
</dbReference>
<evidence type="ECO:0000256" key="2">
    <source>
        <dbReference type="ARBA" id="ARBA00006024"/>
    </source>
</evidence>
<comment type="similarity">
    <text evidence="2 10">Belongs to the cation transport ATPase (P-type) (TC 3.A.3) family. Type IB subfamily.</text>
</comment>
<dbReference type="GO" id="GO:0016887">
    <property type="term" value="F:ATP hydrolysis activity"/>
    <property type="evidence" value="ECO:0007669"/>
    <property type="project" value="InterPro"/>
</dbReference>